<dbReference type="Proteomes" id="UP000076858">
    <property type="component" value="Unassembled WGS sequence"/>
</dbReference>
<keyword evidence="2" id="KW-1185">Reference proteome</keyword>
<protein>
    <submittedName>
        <fullName evidence="1">Protein lethal(2)k10201</fullName>
    </submittedName>
</protein>
<dbReference type="STRING" id="35525.A0A0P5TKG8"/>
<dbReference type="InterPro" id="IPR039258">
    <property type="entry name" value="ZNF511"/>
</dbReference>
<reference evidence="1 2" key="1">
    <citation type="submission" date="2016-03" db="EMBL/GenBank/DDBJ databases">
        <title>EvidentialGene: Evidence-directed Construction of Genes on Genomes.</title>
        <authorList>
            <person name="Gilbert D.G."/>
            <person name="Choi J.-H."/>
            <person name="Mockaitis K."/>
            <person name="Colbourne J."/>
            <person name="Pfrender M."/>
        </authorList>
    </citation>
    <scope>NUCLEOTIDE SEQUENCE [LARGE SCALE GENOMIC DNA]</scope>
    <source>
        <strain evidence="1 2">Xinb3</strain>
        <tissue evidence="1">Complete organism</tissue>
    </source>
</reference>
<dbReference type="InterPro" id="IPR013087">
    <property type="entry name" value="Znf_C2H2_type"/>
</dbReference>
<dbReference type="PROSITE" id="PS00028">
    <property type="entry name" value="ZINC_FINGER_C2H2_1"/>
    <property type="match status" value="2"/>
</dbReference>
<dbReference type="PANTHER" id="PTHR21354:SF0">
    <property type="entry name" value="ZINC FINGER PROTEIN 511"/>
    <property type="match status" value="1"/>
</dbReference>
<evidence type="ECO:0000313" key="2">
    <source>
        <dbReference type="Proteomes" id="UP000076858"/>
    </source>
</evidence>
<dbReference type="Gene3D" id="3.30.160.60">
    <property type="entry name" value="Classic Zinc Finger"/>
    <property type="match status" value="1"/>
</dbReference>
<comment type="caution">
    <text evidence="1">The sequence shown here is derived from an EMBL/GenBank/DDBJ whole genome shotgun (WGS) entry which is preliminary data.</text>
</comment>
<dbReference type="SMART" id="SM00355">
    <property type="entry name" value="ZnF_C2H2"/>
    <property type="match status" value="3"/>
</dbReference>
<proteinExistence type="predicted"/>
<organism evidence="1 2">
    <name type="scientific">Daphnia magna</name>
    <dbReference type="NCBI Taxonomy" id="35525"/>
    <lineage>
        <taxon>Eukaryota</taxon>
        <taxon>Metazoa</taxon>
        <taxon>Ecdysozoa</taxon>
        <taxon>Arthropoda</taxon>
        <taxon>Crustacea</taxon>
        <taxon>Branchiopoda</taxon>
        <taxon>Diplostraca</taxon>
        <taxon>Cladocera</taxon>
        <taxon>Anomopoda</taxon>
        <taxon>Daphniidae</taxon>
        <taxon>Daphnia</taxon>
    </lineage>
</organism>
<evidence type="ECO:0000313" key="1">
    <source>
        <dbReference type="EMBL" id="KZS16979.1"/>
    </source>
</evidence>
<dbReference type="PANTHER" id="PTHR21354">
    <property type="entry name" value="ZINC FINGER PROTEIN 511"/>
    <property type="match status" value="1"/>
</dbReference>
<sequence length="238" mass="27659">MSSEKAVSQVSDMCWLKLEKFAVQRRFIDDDYYKPGNKLCQSVLGKKSVVIFDNEDFLHQQTEKFRCHIPACMKVFETLISFEDHYNTHHRYVCETCHKRLPSPHLLDLHISETHDSYFAALAERKPMFQCFVESCNLRFSNKKERRSHCIEVHKFPPDFRYDSSKNGEKKKKIVQTDSAANTSKPGRMLGFGHTSNRGFFRNRGRGGIHRSDRKPRSTSEEGEVSMADLEDALPSME</sequence>
<dbReference type="EMBL" id="LRGB01000687">
    <property type="protein sequence ID" value="KZS16979.1"/>
    <property type="molecule type" value="Genomic_DNA"/>
</dbReference>
<dbReference type="OrthoDB" id="18440at2759"/>
<name>A0A0P5TKG8_9CRUS</name>
<dbReference type="AlphaFoldDB" id="A0A0P5TKG8"/>
<accession>A0A0P5TKG8</accession>
<gene>
    <name evidence="1" type="ORF">APZ42_017624</name>
</gene>